<proteinExistence type="predicted"/>
<dbReference type="EMBL" id="AWTV01000007">
    <property type="protein sequence ID" value="KIH91492.1"/>
    <property type="molecule type" value="Genomic_DNA"/>
</dbReference>
<dbReference type="PANTHER" id="PTHR21310:SF15">
    <property type="entry name" value="AMINOGLYCOSIDE PHOSPHOTRANSFERASE DOMAIN-CONTAINING PROTEIN"/>
    <property type="match status" value="1"/>
</dbReference>
<dbReference type="InterPro" id="IPR011009">
    <property type="entry name" value="Kinase-like_dom_sf"/>
</dbReference>
<feature type="domain" description="Aminoglycoside phosphotransferase" evidence="1">
    <location>
        <begin position="180"/>
        <end position="398"/>
    </location>
</feature>
<dbReference type="GeneID" id="63675003"/>
<reference evidence="2 3" key="1">
    <citation type="journal article" date="2014" name="BMC Genomics">
        <title>Comparative genomics of the major fungal agents of human and animal Sporotrichosis: Sporothrix schenckii and Sporothrix brasiliensis.</title>
        <authorList>
            <person name="Teixeira M.M."/>
            <person name="de Almeida L.G."/>
            <person name="Kubitschek-Barreira P."/>
            <person name="Alves F.L."/>
            <person name="Kioshima E.S."/>
            <person name="Abadio A.K."/>
            <person name="Fernandes L."/>
            <person name="Derengowski L.S."/>
            <person name="Ferreira K.S."/>
            <person name="Souza R.C."/>
            <person name="Ruiz J.C."/>
            <person name="de Andrade N.C."/>
            <person name="Paes H.C."/>
            <person name="Nicola A.M."/>
            <person name="Albuquerque P."/>
            <person name="Gerber A.L."/>
            <person name="Martins V.P."/>
            <person name="Peconick L.D."/>
            <person name="Neto A.V."/>
            <person name="Chaucanez C.B."/>
            <person name="Silva P.A."/>
            <person name="Cunha O.L."/>
            <person name="de Oliveira F.F."/>
            <person name="dos Santos T.C."/>
            <person name="Barros A.L."/>
            <person name="Soares M.A."/>
            <person name="de Oliveira L.M."/>
            <person name="Marini M.M."/>
            <person name="Villalobos-Duno H."/>
            <person name="Cunha M.M."/>
            <person name="de Hoog S."/>
            <person name="da Silveira J.F."/>
            <person name="Henrissat B."/>
            <person name="Nino-Vega G.A."/>
            <person name="Cisalpino P.S."/>
            <person name="Mora-Montes H.M."/>
            <person name="Almeida S.R."/>
            <person name="Stajich J.E."/>
            <person name="Lopes-Bezerra L.M."/>
            <person name="Vasconcelos A.T."/>
            <person name="Felipe M.S."/>
        </authorList>
    </citation>
    <scope>NUCLEOTIDE SEQUENCE [LARGE SCALE GENOMIC DNA]</scope>
    <source>
        <strain evidence="2 3">5110</strain>
    </source>
</reference>
<dbReference type="InterPro" id="IPR051678">
    <property type="entry name" value="AGP_Transferase"/>
</dbReference>
<accession>A0A0C2J352</accession>
<dbReference type="OrthoDB" id="3250044at2759"/>
<dbReference type="Pfam" id="PF01636">
    <property type="entry name" value="APH"/>
    <property type="match status" value="1"/>
</dbReference>
<evidence type="ECO:0000313" key="3">
    <source>
        <dbReference type="Proteomes" id="UP000031575"/>
    </source>
</evidence>
<sequence length="415" mass="45946">MSEPSPWSEGVVQANQQLKKSILGALSETLNRDPAADLTRLLEEQSRAYVLLRSDLGESAALKQYSQSCSDQASASDDETGDDWSSMLLDNSSTIQVDHALDSRILELACTDEPRQRLSKLLSFPTEDGLSQDHFSAGLNAALRQGEILWRLYETVVVGLRADVVVKISTSLDSDGISNLEYLNTHIPSVPAPILLGSITCGRRSYVFMTRGRGETLEAMWPGLTESDKRDVQAQLCQIFQDLRRGPRNPAQATAQSSPPTRMGSFVSAVCKDTRRIQRVSAVPILDEGAFNDFLVEPPPRRSKPAGIRMLRPVMRDDHPIVMTHADLHPRNIMAEWVDNGESGQAKPGKTCKITSILDWDMAGWYPSYWEFVKAMCNAAPRGPLADWPEYLATDAIGTWPVEYALDSLIGRWLG</sequence>
<name>A0A0C2J352_9PEZI</name>
<dbReference type="SUPFAM" id="SSF56112">
    <property type="entry name" value="Protein kinase-like (PK-like)"/>
    <property type="match status" value="1"/>
</dbReference>
<dbReference type="VEuPathDB" id="FungiDB:SPBR_01772"/>
<dbReference type="Proteomes" id="UP000031575">
    <property type="component" value="Unassembled WGS sequence"/>
</dbReference>
<keyword evidence="3" id="KW-1185">Reference proteome</keyword>
<dbReference type="RefSeq" id="XP_040619502.1">
    <property type="nucleotide sequence ID" value="XM_040760082.1"/>
</dbReference>
<protein>
    <recommendedName>
        <fullName evidence="1">Aminoglycoside phosphotransferase domain-containing protein</fullName>
    </recommendedName>
</protein>
<dbReference type="PANTHER" id="PTHR21310">
    <property type="entry name" value="AMINOGLYCOSIDE PHOSPHOTRANSFERASE-RELATED-RELATED"/>
    <property type="match status" value="1"/>
</dbReference>
<dbReference type="HOGENOM" id="CLU_021768_10_0_1"/>
<gene>
    <name evidence="2" type="ORF">SPBR_01772</name>
</gene>
<organism evidence="2 3">
    <name type="scientific">Sporothrix brasiliensis 5110</name>
    <dbReference type="NCBI Taxonomy" id="1398154"/>
    <lineage>
        <taxon>Eukaryota</taxon>
        <taxon>Fungi</taxon>
        <taxon>Dikarya</taxon>
        <taxon>Ascomycota</taxon>
        <taxon>Pezizomycotina</taxon>
        <taxon>Sordariomycetes</taxon>
        <taxon>Sordariomycetidae</taxon>
        <taxon>Ophiostomatales</taxon>
        <taxon>Ophiostomataceae</taxon>
        <taxon>Sporothrix</taxon>
    </lineage>
</organism>
<dbReference type="Gene3D" id="3.90.1200.10">
    <property type="match status" value="1"/>
</dbReference>
<dbReference type="InterPro" id="IPR002575">
    <property type="entry name" value="Aminoglycoside_PTrfase"/>
</dbReference>
<comment type="caution">
    <text evidence="2">The sequence shown here is derived from an EMBL/GenBank/DDBJ whole genome shotgun (WGS) entry which is preliminary data.</text>
</comment>
<evidence type="ECO:0000259" key="1">
    <source>
        <dbReference type="Pfam" id="PF01636"/>
    </source>
</evidence>
<evidence type="ECO:0000313" key="2">
    <source>
        <dbReference type="EMBL" id="KIH91492.1"/>
    </source>
</evidence>
<dbReference type="AlphaFoldDB" id="A0A0C2J352"/>